<evidence type="ECO:0000313" key="4">
    <source>
        <dbReference type="EMBL" id="KAL0184789.1"/>
    </source>
</evidence>
<dbReference type="InterPro" id="IPR036179">
    <property type="entry name" value="Ig-like_dom_sf"/>
</dbReference>
<dbReference type="Pfam" id="PF07679">
    <property type="entry name" value="I-set"/>
    <property type="match status" value="1"/>
</dbReference>
<dbReference type="InterPro" id="IPR003598">
    <property type="entry name" value="Ig_sub2"/>
</dbReference>
<dbReference type="SUPFAM" id="SSF48726">
    <property type="entry name" value="Immunoglobulin"/>
    <property type="match status" value="1"/>
</dbReference>
<dbReference type="InterPro" id="IPR003599">
    <property type="entry name" value="Ig_sub"/>
</dbReference>
<dbReference type="EMBL" id="JAMKFB020000009">
    <property type="protein sequence ID" value="KAL0184789.1"/>
    <property type="molecule type" value="Genomic_DNA"/>
</dbReference>
<proteinExistence type="predicted"/>
<dbReference type="PROSITE" id="PS50835">
    <property type="entry name" value="IG_LIKE"/>
    <property type="match status" value="1"/>
</dbReference>
<dbReference type="PANTHER" id="PTHR45080">
    <property type="entry name" value="CONTACTIN 5"/>
    <property type="match status" value="1"/>
</dbReference>
<feature type="non-terminal residue" evidence="4">
    <location>
        <position position="1"/>
    </location>
</feature>
<dbReference type="Proteomes" id="UP001529510">
    <property type="component" value="Unassembled WGS sequence"/>
</dbReference>
<dbReference type="SMART" id="SM00408">
    <property type="entry name" value="IGc2"/>
    <property type="match status" value="1"/>
</dbReference>
<reference evidence="4 5" key="1">
    <citation type="submission" date="2024-05" db="EMBL/GenBank/DDBJ databases">
        <title>Genome sequencing and assembly of Indian major carp, Cirrhinus mrigala (Hamilton, 1822).</title>
        <authorList>
            <person name="Mohindra V."/>
            <person name="Chowdhury L.M."/>
            <person name="Lal K."/>
            <person name="Jena J.K."/>
        </authorList>
    </citation>
    <scope>NUCLEOTIDE SEQUENCE [LARGE SCALE GENOMIC DNA]</scope>
    <source>
        <strain evidence="4">CM1030</strain>
        <tissue evidence="4">Blood</tissue>
    </source>
</reference>
<dbReference type="InterPro" id="IPR013098">
    <property type="entry name" value="Ig_I-set"/>
</dbReference>
<feature type="non-terminal residue" evidence="4">
    <location>
        <position position="90"/>
    </location>
</feature>
<evidence type="ECO:0000259" key="3">
    <source>
        <dbReference type="PROSITE" id="PS50835"/>
    </source>
</evidence>
<dbReference type="SMART" id="SM00409">
    <property type="entry name" value="IG"/>
    <property type="match status" value="1"/>
</dbReference>
<sequence length="90" mass="9865">FVQKLPAAKIIKMGEPLQLECKVTGTAPLKISWYKNDAVLSDGNNLRMTFDNSVGVLEIFKCSFEDNGVYTCEVQNDAGTKSCSTTLTVK</sequence>
<keyword evidence="5" id="KW-1185">Reference proteome</keyword>
<comment type="caution">
    <text evidence="4">The sequence shown here is derived from an EMBL/GenBank/DDBJ whole genome shotgun (WGS) entry which is preliminary data.</text>
</comment>
<dbReference type="InterPro" id="IPR050958">
    <property type="entry name" value="Cell_Adh-Cytoskel_Orgn"/>
</dbReference>
<protein>
    <recommendedName>
        <fullName evidence="3">Ig-like domain-containing protein</fullName>
    </recommendedName>
</protein>
<gene>
    <name evidence="4" type="ORF">M9458_020485</name>
</gene>
<organism evidence="4 5">
    <name type="scientific">Cirrhinus mrigala</name>
    <name type="common">Mrigala</name>
    <dbReference type="NCBI Taxonomy" id="683832"/>
    <lineage>
        <taxon>Eukaryota</taxon>
        <taxon>Metazoa</taxon>
        <taxon>Chordata</taxon>
        <taxon>Craniata</taxon>
        <taxon>Vertebrata</taxon>
        <taxon>Euteleostomi</taxon>
        <taxon>Actinopterygii</taxon>
        <taxon>Neopterygii</taxon>
        <taxon>Teleostei</taxon>
        <taxon>Ostariophysi</taxon>
        <taxon>Cypriniformes</taxon>
        <taxon>Cyprinidae</taxon>
        <taxon>Labeoninae</taxon>
        <taxon>Labeonini</taxon>
        <taxon>Cirrhinus</taxon>
    </lineage>
</organism>
<dbReference type="InterPro" id="IPR007110">
    <property type="entry name" value="Ig-like_dom"/>
</dbReference>
<dbReference type="AlphaFoldDB" id="A0ABD0QEX1"/>
<feature type="domain" description="Ig-like" evidence="3">
    <location>
        <begin position="1"/>
        <end position="88"/>
    </location>
</feature>
<dbReference type="FunFam" id="2.60.40.10:FF:000022">
    <property type="entry name" value="Cardiac titin"/>
    <property type="match status" value="1"/>
</dbReference>
<evidence type="ECO:0000256" key="2">
    <source>
        <dbReference type="ARBA" id="ARBA00023157"/>
    </source>
</evidence>
<dbReference type="Gene3D" id="2.60.40.10">
    <property type="entry name" value="Immunoglobulins"/>
    <property type="match status" value="1"/>
</dbReference>
<keyword evidence="1" id="KW-0732">Signal</keyword>
<name>A0ABD0QEX1_CIRMR</name>
<dbReference type="PANTHER" id="PTHR45080:SF8">
    <property type="entry name" value="IG-LIKE DOMAIN-CONTAINING PROTEIN"/>
    <property type="match status" value="1"/>
</dbReference>
<accession>A0ABD0QEX1</accession>
<evidence type="ECO:0000256" key="1">
    <source>
        <dbReference type="ARBA" id="ARBA00022729"/>
    </source>
</evidence>
<dbReference type="InterPro" id="IPR013783">
    <property type="entry name" value="Ig-like_fold"/>
</dbReference>
<dbReference type="CDD" id="cd00096">
    <property type="entry name" value="Ig"/>
    <property type="match status" value="1"/>
</dbReference>
<keyword evidence="2" id="KW-1015">Disulfide bond</keyword>
<evidence type="ECO:0000313" key="5">
    <source>
        <dbReference type="Proteomes" id="UP001529510"/>
    </source>
</evidence>